<dbReference type="GO" id="GO:0005744">
    <property type="term" value="C:TIM23 mitochondrial import inner membrane translocase complex"/>
    <property type="evidence" value="ECO:0007669"/>
    <property type="project" value="InterPro"/>
</dbReference>
<keyword evidence="13 17" id="KW-1015">Disulfide bond</keyword>
<organism evidence="22 23">
    <name type="scientific">Coregonus suidteri</name>
    <dbReference type="NCBI Taxonomy" id="861788"/>
    <lineage>
        <taxon>Eukaryota</taxon>
        <taxon>Metazoa</taxon>
        <taxon>Chordata</taxon>
        <taxon>Craniata</taxon>
        <taxon>Vertebrata</taxon>
        <taxon>Euteleostomi</taxon>
        <taxon>Actinopterygii</taxon>
        <taxon>Neopterygii</taxon>
        <taxon>Teleostei</taxon>
        <taxon>Protacanthopterygii</taxon>
        <taxon>Salmoniformes</taxon>
        <taxon>Salmonidae</taxon>
        <taxon>Coregoninae</taxon>
        <taxon>Coregonus</taxon>
    </lineage>
</organism>
<dbReference type="GO" id="GO:0030150">
    <property type="term" value="P:protein import into mitochondrial matrix"/>
    <property type="evidence" value="ECO:0007669"/>
    <property type="project" value="InterPro"/>
</dbReference>
<feature type="chain" id="PRO_5042921014" description="Mitochondrial import inner membrane translocase subunit TIM21" evidence="20">
    <location>
        <begin position="23"/>
        <end position="720"/>
    </location>
</feature>
<proteinExistence type="inferred from homology"/>
<keyword evidence="20" id="KW-0732">Signal</keyword>
<evidence type="ECO:0000256" key="3">
    <source>
        <dbReference type="ARBA" id="ARBA00020213"/>
    </source>
</evidence>
<evidence type="ECO:0000256" key="15">
    <source>
        <dbReference type="ARBA" id="ARBA00067208"/>
    </source>
</evidence>
<dbReference type="InterPro" id="IPR002172">
    <property type="entry name" value="LDrepeatLR_classA_rpt"/>
</dbReference>
<feature type="transmembrane region" description="Helical" evidence="19">
    <location>
        <begin position="584"/>
        <end position="605"/>
    </location>
</feature>
<dbReference type="PROSITE" id="PS01209">
    <property type="entry name" value="LDLRA_1"/>
    <property type="match status" value="1"/>
</dbReference>
<evidence type="ECO:0000256" key="2">
    <source>
        <dbReference type="ARBA" id="ARBA00010867"/>
    </source>
</evidence>
<dbReference type="CDD" id="cd00112">
    <property type="entry name" value="LDLa"/>
    <property type="match status" value="1"/>
</dbReference>
<dbReference type="InterPro" id="IPR023415">
    <property type="entry name" value="LDLR_class-A_CS"/>
</dbReference>
<dbReference type="PANTHER" id="PTHR13032">
    <property type="entry name" value="MITOCHONDRIAL IMPORT INNER MEMBRANE TRANSLOCASE SUBUNIT TIM21"/>
    <property type="match status" value="1"/>
</dbReference>
<evidence type="ECO:0000256" key="9">
    <source>
        <dbReference type="ARBA" id="ARBA00022989"/>
    </source>
</evidence>
<dbReference type="FunFam" id="2.60.120.290:FF:000016">
    <property type="entry name" value="neuropilin and tolloid-like protein 2"/>
    <property type="match status" value="1"/>
</dbReference>
<keyword evidence="10" id="KW-0811">Translocation</keyword>
<evidence type="ECO:0000256" key="14">
    <source>
        <dbReference type="ARBA" id="ARBA00031620"/>
    </source>
</evidence>
<evidence type="ECO:0000256" key="11">
    <source>
        <dbReference type="ARBA" id="ARBA00023128"/>
    </source>
</evidence>
<evidence type="ECO:0000256" key="13">
    <source>
        <dbReference type="ARBA" id="ARBA00023157"/>
    </source>
</evidence>
<feature type="transmembrane region" description="Helical" evidence="19">
    <location>
        <begin position="344"/>
        <end position="364"/>
    </location>
</feature>
<evidence type="ECO:0000256" key="1">
    <source>
        <dbReference type="ARBA" id="ARBA00004304"/>
    </source>
</evidence>
<feature type="signal peptide" evidence="20">
    <location>
        <begin position="1"/>
        <end position="22"/>
    </location>
</feature>
<dbReference type="InterPro" id="IPR038552">
    <property type="entry name" value="Tim21_IMS_sf"/>
</dbReference>
<gene>
    <name evidence="22" type="ORF">J4Q44_G00364950</name>
</gene>
<dbReference type="InterPro" id="IPR036055">
    <property type="entry name" value="LDL_receptor-like_sf"/>
</dbReference>
<evidence type="ECO:0000256" key="6">
    <source>
        <dbReference type="ARBA" id="ARBA00022692"/>
    </source>
</evidence>
<evidence type="ECO:0000256" key="18">
    <source>
        <dbReference type="SAM" id="MobiDB-lite"/>
    </source>
</evidence>
<evidence type="ECO:0000256" key="7">
    <source>
        <dbReference type="ARBA" id="ARBA00022927"/>
    </source>
</evidence>
<dbReference type="SUPFAM" id="SSF57424">
    <property type="entry name" value="LDL receptor-like module"/>
    <property type="match status" value="1"/>
</dbReference>
<evidence type="ECO:0000256" key="10">
    <source>
        <dbReference type="ARBA" id="ARBA00023010"/>
    </source>
</evidence>
<evidence type="ECO:0000256" key="16">
    <source>
        <dbReference type="PROSITE-ProRule" id="PRU00059"/>
    </source>
</evidence>
<keyword evidence="12 19" id="KW-0472">Membrane</keyword>
<dbReference type="Pfam" id="PF08294">
    <property type="entry name" value="TIM21"/>
    <property type="match status" value="1"/>
</dbReference>
<dbReference type="Pfam" id="PF00057">
    <property type="entry name" value="Ldl_recept_a"/>
    <property type="match status" value="1"/>
</dbReference>
<comment type="subcellular location">
    <subcellularLocation>
        <location evidence="1">Mitochondrion membrane</location>
        <topology evidence="1">Single-pass membrane protein</topology>
    </subcellularLocation>
</comment>
<keyword evidence="8" id="KW-0809">Transit peptide</keyword>
<dbReference type="Gene3D" id="2.60.120.290">
    <property type="entry name" value="Spermadhesin, CUB domain"/>
    <property type="match status" value="2"/>
</dbReference>
<feature type="disulfide bond" evidence="17">
    <location>
        <begin position="291"/>
        <end position="303"/>
    </location>
</feature>
<evidence type="ECO:0000259" key="21">
    <source>
        <dbReference type="PROSITE" id="PS01180"/>
    </source>
</evidence>
<dbReference type="PROSITE" id="PS50068">
    <property type="entry name" value="LDLRA_2"/>
    <property type="match status" value="1"/>
</dbReference>
<dbReference type="Gene3D" id="3.10.450.320">
    <property type="entry name" value="Mitochondrial import inner membrane translocase subunit Tim21"/>
    <property type="match status" value="1"/>
</dbReference>
<dbReference type="Gene3D" id="4.10.400.10">
    <property type="entry name" value="Low-density Lipoprotein Receptor"/>
    <property type="match status" value="1"/>
</dbReference>
<keyword evidence="23" id="KW-1185">Reference proteome</keyword>
<evidence type="ECO:0000256" key="8">
    <source>
        <dbReference type="ARBA" id="ARBA00022946"/>
    </source>
</evidence>
<protein>
    <recommendedName>
        <fullName evidence="4">Mitochondrial import inner membrane translocase subunit TIM21</fullName>
    </recommendedName>
    <alternativeName>
        <fullName evidence="14">TIM21-like protein, mitochondrial</fullName>
    </alternativeName>
    <alternativeName>
        <fullName evidence="3 15">mitochondrial import inner membrane translocase subunit TIM21</fullName>
    </alternativeName>
</protein>
<keyword evidence="6 19" id="KW-0812">Transmembrane</keyword>
<dbReference type="FunFam" id="3.10.450.320:FF:000001">
    <property type="entry name" value="Mitochondrial import inner membrane translocase subunit Tim21"/>
    <property type="match status" value="1"/>
</dbReference>
<keyword evidence="7" id="KW-0653">Protein transport</keyword>
<evidence type="ECO:0000256" key="19">
    <source>
        <dbReference type="SAM" id="Phobius"/>
    </source>
</evidence>
<dbReference type="InterPro" id="IPR000859">
    <property type="entry name" value="CUB_dom"/>
</dbReference>
<feature type="domain" description="CUB" evidence="21">
    <location>
        <begin position="171"/>
        <end position="286"/>
    </location>
</feature>
<evidence type="ECO:0000256" key="12">
    <source>
        <dbReference type="ARBA" id="ARBA00023136"/>
    </source>
</evidence>
<evidence type="ECO:0000313" key="22">
    <source>
        <dbReference type="EMBL" id="KAK6292994.1"/>
    </source>
</evidence>
<evidence type="ECO:0000256" key="4">
    <source>
        <dbReference type="ARBA" id="ARBA00020726"/>
    </source>
</evidence>
<sequence length="720" mass="80797">MVHGHSLLHVVASLLILGLSGATKKEAVKNNSGVKPAGQCGTWVKEGDGGLFTSPNYPSKYPPEVECVYIIEAPPRLCIVLFFDERYSIEPSWECKFDNIEVRDGPFGFSPIIGRYCGQTIPPFIRSSGRYLWIKFVSDGELEAIGFSANYNFTADPDFGDLGVPQPLPFCEFDMGGPEGIVESHQITRDGKALATEAVDCKWFIRAPPRSKIYLRFLDYEMQNSNECKRNFVAVYDGSASVEDLKNKFCSTVANDVMLVSTTGVIRMWADQGSRRSRFRILFTTFQEPPCEADAFFCHSNMCINNTLVCNGIQNCVYPWDENHCKEKRKANILDNLNNTNGTIIGVTCCIVLILLIVSVIVQIKQPRKKYILRREDFDPTMFQEVFEPPHYELCTLRSATHATAASADLVDLAEDFENYHALRRSSSRCVHDHHCGFASNPGSAHLSQLSLSGRGSRGNLSTREALLTDLPPQPVRPLLPSIAPGNRRSILVMKHSYSQEAADNGCDLDDDLEEVPTTSHRLSRHEKAVQRFCLIGSLSKHESEYNTTRVLRSKGEEKDGGQVSVPRQGPSTAHKVKEAGKDFTYLIVVLIGLGVTGGLLYVVFQELFSSSSPNKVYSKAFNKTRLHPEVIGVFGEPIKCFGETSRRGRRQKISHVEYMKDGLKHMRLKFYIEGEEPGRQGTVHTESKENPETGKLEFRYIFVEVDTYPRRTIVIEDNR</sequence>
<feature type="domain" description="CUB" evidence="21">
    <location>
        <begin position="40"/>
        <end position="154"/>
    </location>
</feature>
<feature type="disulfide bond" evidence="17">
    <location>
        <begin position="298"/>
        <end position="316"/>
    </location>
</feature>
<dbReference type="CDD" id="cd00041">
    <property type="entry name" value="CUB"/>
    <property type="match status" value="2"/>
</dbReference>
<evidence type="ECO:0000256" key="20">
    <source>
        <dbReference type="SAM" id="SignalP"/>
    </source>
</evidence>
<comment type="similarity">
    <text evidence="2">Belongs to the TIM21 family.</text>
</comment>
<dbReference type="AlphaFoldDB" id="A0AAN8KNR5"/>
<name>A0AAN8KNR5_9TELE</name>
<dbReference type="FunFam" id="2.60.120.290:FF:000013">
    <property type="entry name" value="Membrane frizzled-related protein"/>
    <property type="match status" value="1"/>
</dbReference>
<dbReference type="SMART" id="SM00042">
    <property type="entry name" value="CUB"/>
    <property type="match status" value="2"/>
</dbReference>
<keyword evidence="11" id="KW-0496">Mitochondrion</keyword>
<comment type="caution">
    <text evidence="16">Lacks conserved residue(s) required for the propagation of feature annotation.</text>
</comment>
<dbReference type="Proteomes" id="UP001356427">
    <property type="component" value="Unassembled WGS sequence"/>
</dbReference>
<dbReference type="EMBL" id="JAGTTL010000037">
    <property type="protein sequence ID" value="KAK6292994.1"/>
    <property type="molecule type" value="Genomic_DNA"/>
</dbReference>
<accession>A0AAN8KNR5</accession>
<dbReference type="SMART" id="SM00192">
    <property type="entry name" value="LDLa"/>
    <property type="match status" value="1"/>
</dbReference>
<dbReference type="InterPro" id="IPR013261">
    <property type="entry name" value="Tim21"/>
</dbReference>
<evidence type="ECO:0000313" key="23">
    <source>
        <dbReference type="Proteomes" id="UP001356427"/>
    </source>
</evidence>
<dbReference type="InterPro" id="IPR035914">
    <property type="entry name" value="Sperma_CUB_dom_sf"/>
</dbReference>
<feature type="disulfide bond" evidence="16">
    <location>
        <begin position="40"/>
        <end position="67"/>
    </location>
</feature>
<comment type="caution">
    <text evidence="22">The sequence shown here is derived from an EMBL/GenBank/DDBJ whole genome shotgun (WGS) entry which is preliminary data.</text>
</comment>
<dbReference type="Pfam" id="PF00431">
    <property type="entry name" value="CUB"/>
    <property type="match status" value="2"/>
</dbReference>
<feature type="region of interest" description="Disordered" evidence="18">
    <location>
        <begin position="552"/>
        <end position="573"/>
    </location>
</feature>
<dbReference type="PANTHER" id="PTHR13032:SF6">
    <property type="entry name" value="MITOCHONDRIAL IMPORT INNER MEMBRANE TRANSLOCASE SUBUNIT TIM21"/>
    <property type="match status" value="1"/>
</dbReference>
<dbReference type="PROSITE" id="PS01180">
    <property type="entry name" value="CUB"/>
    <property type="match status" value="2"/>
</dbReference>
<feature type="disulfide bond" evidence="17">
    <location>
        <begin position="310"/>
        <end position="325"/>
    </location>
</feature>
<keyword evidence="5" id="KW-0813">Transport</keyword>
<evidence type="ECO:0000256" key="17">
    <source>
        <dbReference type="PROSITE-ProRule" id="PRU00124"/>
    </source>
</evidence>
<evidence type="ECO:0000256" key="5">
    <source>
        <dbReference type="ARBA" id="ARBA00022448"/>
    </source>
</evidence>
<keyword evidence="9 19" id="KW-1133">Transmembrane helix</keyword>
<reference evidence="22 23" key="1">
    <citation type="submission" date="2021-04" db="EMBL/GenBank/DDBJ databases">
        <authorList>
            <person name="De Guttry C."/>
            <person name="Zahm M."/>
            <person name="Klopp C."/>
            <person name="Cabau C."/>
            <person name="Louis A."/>
            <person name="Berthelot C."/>
            <person name="Parey E."/>
            <person name="Roest Crollius H."/>
            <person name="Montfort J."/>
            <person name="Robinson-Rechavi M."/>
            <person name="Bucao C."/>
            <person name="Bouchez O."/>
            <person name="Gislard M."/>
            <person name="Lluch J."/>
            <person name="Milhes M."/>
            <person name="Lampietro C."/>
            <person name="Lopez Roques C."/>
            <person name="Donnadieu C."/>
            <person name="Braasch I."/>
            <person name="Desvignes T."/>
            <person name="Postlethwait J."/>
            <person name="Bobe J."/>
            <person name="Wedekind C."/>
            <person name="Guiguen Y."/>
        </authorList>
    </citation>
    <scope>NUCLEOTIDE SEQUENCE [LARGE SCALE GENOMIC DNA]</scope>
    <source>
        <strain evidence="22">Cs_M1</strain>
        <tissue evidence="22">Blood</tissue>
    </source>
</reference>
<dbReference type="SUPFAM" id="SSF49854">
    <property type="entry name" value="Spermadhesin, CUB domain"/>
    <property type="match status" value="2"/>
</dbReference>